<reference evidence="1 2" key="1">
    <citation type="submission" date="2019-10" db="EMBL/GenBank/DDBJ databases">
        <title>Draft Genome Sequence of the Caffeine Degrading Methylotroph Methylorubrum populi PINKEL.</title>
        <authorList>
            <person name="Dawson S.C."/>
            <person name="Zhang X."/>
            <person name="Wright M.E."/>
            <person name="Sharma G."/>
            <person name="Langner J.T."/>
            <person name="Ditty J.L."/>
            <person name="Subuyuj G.A."/>
        </authorList>
    </citation>
    <scope>NUCLEOTIDE SEQUENCE [LARGE SCALE GENOMIC DNA]</scope>
    <source>
        <strain evidence="1 2">Pinkel</strain>
    </source>
</reference>
<evidence type="ECO:0000313" key="2">
    <source>
        <dbReference type="Proteomes" id="UP000469949"/>
    </source>
</evidence>
<sequence length="414" mass="47038">MSTEISSPSGAPLSTADRSTAVAESLKRFARIARQSDHKKGIRAYQTHIRRDPWIPVLFLLLFLLPTLATAGYFYLIASDRFITEARFALRPALGNVDKVQSEDTGNNSSLAKQMVAQDTLITTGYIGSRQMIETMERQMPLREMFSRDSIDFFSRMSADEPIELFMRYWHKRVSTTVDANGGIVSLKVAAFDPEESYRLARALLDESERMVNELSLKARNAALAESTRELKNAEKRLVTVQHAMRDLRNRSGVLDAQITSKNNLSVIAELRKKRIDLSVQLNQSLRDLAPERRQIQDLKAQIQDLDDNIEKIERQMTSTDPEQRRLLSEAVTEFEGLENERKNALLYYNKVLAANEQARIVANRQIEFFTPVVDPVVPVSAIEPRRHLITSIVALVAMALFGFSVVIRKYLYS</sequence>
<gene>
    <name evidence="1" type="ORF">F8B43_0514</name>
</gene>
<dbReference type="InterPro" id="IPR050445">
    <property type="entry name" value="Bact_polysacc_biosynth/exp"/>
</dbReference>
<dbReference type="PANTHER" id="PTHR32309:SF13">
    <property type="entry name" value="FERRIC ENTEROBACTIN TRANSPORT PROTEIN FEPE"/>
    <property type="match status" value="1"/>
</dbReference>
<dbReference type="EMBL" id="WEKV01000004">
    <property type="protein sequence ID" value="KAB7787078.1"/>
    <property type="molecule type" value="Genomic_DNA"/>
</dbReference>
<dbReference type="GO" id="GO:0005886">
    <property type="term" value="C:plasma membrane"/>
    <property type="evidence" value="ECO:0007669"/>
    <property type="project" value="TreeGrafter"/>
</dbReference>
<dbReference type="Proteomes" id="UP000469949">
    <property type="component" value="Unassembled WGS sequence"/>
</dbReference>
<dbReference type="PANTHER" id="PTHR32309">
    <property type="entry name" value="TYROSINE-PROTEIN KINASE"/>
    <property type="match status" value="1"/>
</dbReference>
<proteinExistence type="predicted"/>
<accession>A0A177IU95</accession>
<organism evidence="1 2">
    <name type="scientific">Methylorubrum populi</name>
    <dbReference type="NCBI Taxonomy" id="223967"/>
    <lineage>
        <taxon>Bacteria</taxon>
        <taxon>Pseudomonadati</taxon>
        <taxon>Pseudomonadota</taxon>
        <taxon>Alphaproteobacteria</taxon>
        <taxon>Hyphomicrobiales</taxon>
        <taxon>Methylobacteriaceae</taxon>
        <taxon>Methylorubrum</taxon>
    </lineage>
</organism>
<comment type="caution">
    <text evidence="1">The sequence shown here is derived from an EMBL/GenBank/DDBJ whole genome shotgun (WGS) entry which is preliminary data.</text>
</comment>
<dbReference type="GO" id="GO:0004713">
    <property type="term" value="F:protein tyrosine kinase activity"/>
    <property type="evidence" value="ECO:0007669"/>
    <property type="project" value="TreeGrafter"/>
</dbReference>
<dbReference type="OMA" id="IRRDPWI"/>
<protein>
    <submittedName>
        <fullName evidence="1">Capsular polysaccharide export system inner membrane protein KpsE</fullName>
    </submittedName>
</protein>
<dbReference type="RefSeq" id="WP_012452671.1">
    <property type="nucleotide sequence ID" value="NZ_CP039546.1"/>
</dbReference>
<evidence type="ECO:0000313" key="1">
    <source>
        <dbReference type="EMBL" id="KAB7787078.1"/>
    </source>
</evidence>
<name>A0A177IU95_9HYPH</name>
<dbReference type="AlphaFoldDB" id="A0A177IU95"/>